<evidence type="ECO:0000256" key="5">
    <source>
        <dbReference type="ARBA" id="ARBA00022475"/>
    </source>
</evidence>
<organism evidence="22 23">
    <name type="scientific">Terriglobus aquaticus</name>
    <dbReference type="NCBI Taxonomy" id="940139"/>
    <lineage>
        <taxon>Bacteria</taxon>
        <taxon>Pseudomonadati</taxon>
        <taxon>Acidobacteriota</taxon>
        <taxon>Terriglobia</taxon>
        <taxon>Terriglobales</taxon>
        <taxon>Acidobacteriaceae</taxon>
        <taxon>Terriglobus</taxon>
    </lineage>
</organism>
<evidence type="ECO:0000259" key="20">
    <source>
        <dbReference type="Pfam" id="PF00905"/>
    </source>
</evidence>
<keyword evidence="5" id="KW-1003">Cell membrane</keyword>
<dbReference type="InterPro" id="IPR023346">
    <property type="entry name" value="Lysozyme-like_dom_sf"/>
</dbReference>
<dbReference type="Gene3D" id="1.10.3810.10">
    <property type="entry name" value="Biosynthetic peptidoglycan transglycosylase-like"/>
    <property type="match status" value="1"/>
</dbReference>
<feature type="transmembrane region" description="Helical" evidence="19">
    <location>
        <begin position="32"/>
        <end position="53"/>
    </location>
</feature>
<accession>A0ABW9KMF8</accession>
<keyword evidence="15" id="KW-0961">Cell wall biogenesis/degradation</keyword>
<dbReference type="InterPro" id="IPR050396">
    <property type="entry name" value="Glycosyltr_51/Transpeptidase"/>
</dbReference>
<keyword evidence="12" id="KW-0573">Peptidoglycan synthesis</keyword>
<comment type="similarity">
    <text evidence="4">In the N-terminal section; belongs to the glycosyltransferase 51 family.</text>
</comment>
<evidence type="ECO:0000256" key="19">
    <source>
        <dbReference type="SAM" id="Phobius"/>
    </source>
</evidence>
<dbReference type="Proteomes" id="UP001634747">
    <property type="component" value="Unassembled WGS sequence"/>
</dbReference>
<evidence type="ECO:0000256" key="13">
    <source>
        <dbReference type="ARBA" id="ARBA00023136"/>
    </source>
</evidence>
<dbReference type="EC" id="2.4.-.-" evidence="22"/>
<comment type="catalytic activity">
    <reaction evidence="17">
        <text>[GlcNAc-(1-&gt;4)-Mur2Ac(oyl-L-Ala-gamma-D-Glu-L-Lys-D-Ala-D-Ala)](n)-di-trans,octa-cis-undecaprenyl diphosphate + beta-D-GlcNAc-(1-&gt;4)-Mur2Ac(oyl-L-Ala-gamma-D-Glu-L-Lys-D-Ala-D-Ala)-di-trans,octa-cis-undecaprenyl diphosphate = [GlcNAc-(1-&gt;4)-Mur2Ac(oyl-L-Ala-gamma-D-Glu-L-Lys-D-Ala-D-Ala)](n+1)-di-trans,octa-cis-undecaprenyl diphosphate + di-trans,octa-cis-undecaprenyl diphosphate + H(+)</text>
        <dbReference type="Rhea" id="RHEA:23708"/>
        <dbReference type="Rhea" id="RHEA-COMP:9602"/>
        <dbReference type="Rhea" id="RHEA-COMP:9603"/>
        <dbReference type="ChEBI" id="CHEBI:15378"/>
        <dbReference type="ChEBI" id="CHEBI:58405"/>
        <dbReference type="ChEBI" id="CHEBI:60033"/>
        <dbReference type="ChEBI" id="CHEBI:78435"/>
        <dbReference type="EC" id="2.4.99.28"/>
    </reaction>
</comment>
<dbReference type="InterPro" id="IPR001264">
    <property type="entry name" value="Glyco_trans_51"/>
</dbReference>
<proteinExistence type="inferred from homology"/>
<evidence type="ECO:0000256" key="14">
    <source>
        <dbReference type="ARBA" id="ARBA00023268"/>
    </source>
</evidence>
<dbReference type="Pfam" id="PF00912">
    <property type="entry name" value="Transgly"/>
    <property type="match status" value="1"/>
</dbReference>
<dbReference type="InterPro" id="IPR001460">
    <property type="entry name" value="PCN-bd_Tpept"/>
</dbReference>
<keyword evidence="8 22" id="KW-0328">Glycosyltransferase</keyword>
<evidence type="ECO:0000256" key="10">
    <source>
        <dbReference type="ARBA" id="ARBA00022801"/>
    </source>
</evidence>
<evidence type="ECO:0000256" key="15">
    <source>
        <dbReference type="ARBA" id="ARBA00023316"/>
    </source>
</evidence>
<evidence type="ECO:0000256" key="16">
    <source>
        <dbReference type="ARBA" id="ARBA00034000"/>
    </source>
</evidence>
<evidence type="ECO:0000256" key="7">
    <source>
        <dbReference type="ARBA" id="ARBA00022670"/>
    </source>
</evidence>
<dbReference type="Gene3D" id="3.40.710.10">
    <property type="entry name" value="DD-peptidase/beta-lactamase superfamily"/>
    <property type="match status" value="1"/>
</dbReference>
<keyword evidence="11" id="KW-0133">Cell shape</keyword>
<evidence type="ECO:0000256" key="4">
    <source>
        <dbReference type="ARBA" id="ARBA00007739"/>
    </source>
</evidence>
<keyword evidence="14" id="KW-0511">Multifunctional enzyme</keyword>
<feature type="domain" description="Glycosyl transferase family 51" evidence="21">
    <location>
        <begin position="173"/>
        <end position="344"/>
    </location>
</feature>
<keyword evidence="23" id="KW-1185">Reference proteome</keyword>
<dbReference type="SUPFAM" id="SSF53955">
    <property type="entry name" value="Lysozyme-like"/>
    <property type="match status" value="1"/>
</dbReference>
<reference evidence="22 23" key="1">
    <citation type="submission" date="2024-12" db="EMBL/GenBank/DDBJ databases">
        <authorList>
            <person name="Lee Y."/>
        </authorList>
    </citation>
    <scope>NUCLEOTIDE SEQUENCE [LARGE SCALE GENOMIC DNA]</scope>
    <source>
        <strain evidence="22 23">03SUJ4</strain>
    </source>
</reference>
<keyword evidence="6" id="KW-0121">Carboxypeptidase</keyword>
<dbReference type="RefSeq" id="WP_263414856.1">
    <property type="nucleotide sequence ID" value="NZ_BAABBH010000001.1"/>
</dbReference>
<keyword evidence="19" id="KW-1133">Transmembrane helix</keyword>
<dbReference type="InterPro" id="IPR012338">
    <property type="entry name" value="Beta-lactam/transpept-like"/>
</dbReference>
<dbReference type="EMBL" id="JBJYXY010000001">
    <property type="protein sequence ID" value="MFN2976966.1"/>
    <property type="molecule type" value="Genomic_DNA"/>
</dbReference>
<comment type="catalytic activity">
    <reaction evidence="16">
        <text>Preferential cleavage: (Ac)2-L-Lys-D-Ala-|-D-Ala. Also transpeptidation of peptidyl-alanyl moieties that are N-acyl substituents of D-alanine.</text>
        <dbReference type="EC" id="3.4.16.4"/>
    </reaction>
</comment>
<evidence type="ECO:0000259" key="21">
    <source>
        <dbReference type="Pfam" id="PF00912"/>
    </source>
</evidence>
<evidence type="ECO:0000256" key="1">
    <source>
        <dbReference type="ARBA" id="ARBA00004236"/>
    </source>
</evidence>
<evidence type="ECO:0000256" key="11">
    <source>
        <dbReference type="ARBA" id="ARBA00022960"/>
    </source>
</evidence>
<evidence type="ECO:0000313" key="22">
    <source>
        <dbReference type="EMBL" id="MFN2976966.1"/>
    </source>
</evidence>
<keyword evidence="9 22" id="KW-0808">Transferase</keyword>
<gene>
    <name evidence="22" type="ORF">ACK2TP_14440</name>
</gene>
<dbReference type="PANTHER" id="PTHR32282:SF11">
    <property type="entry name" value="PENICILLIN-BINDING PROTEIN 1B"/>
    <property type="match status" value="1"/>
</dbReference>
<evidence type="ECO:0000256" key="17">
    <source>
        <dbReference type="ARBA" id="ARBA00049902"/>
    </source>
</evidence>
<feature type="region of interest" description="Disordered" evidence="18">
    <location>
        <begin position="797"/>
        <end position="864"/>
    </location>
</feature>
<name>A0ABW9KMF8_9BACT</name>
<protein>
    <submittedName>
        <fullName evidence="22">Transglycosylase domain-containing protein</fullName>
        <ecNumber evidence="22">2.4.-.-</ecNumber>
    </submittedName>
</protein>
<comment type="pathway">
    <text evidence="2">Cell wall biogenesis; peptidoglycan biosynthesis.</text>
</comment>
<comment type="similarity">
    <text evidence="3">In the C-terminal section; belongs to the transpeptidase family.</text>
</comment>
<evidence type="ECO:0000256" key="8">
    <source>
        <dbReference type="ARBA" id="ARBA00022676"/>
    </source>
</evidence>
<keyword evidence="19" id="KW-0812">Transmembrane</keyword>
<evidence type="ECO:0000256" key="12">
    <source>
        <dbReference type="ARBA" id="ARBA00022984"/>
    </source>
</evidence>
<evidence type="ECO:0000256" key="18">
    <source>
        <dbReference type="SAM" id="MobiDB-lite"/>
    </source>
</evidence>
<feature type="domain" description="Penicillin-binding protein transpeptidase" evidence="20">
    <location>
        <begin position="444"/>
        <end position="691"/>
    </location>
</feature>
<dbReference type="InterPro" id="IPR036950">
    <property type="entry name" value="PBP_transglycosylase"/>
</dbReference>
<evidence type="ECO:0000256" key="9">
    <source>
        <dbReference type="ARBA" id="ARBA00022679"/>
    </source>
</evidence>
<evidence type="ECO:0000256" key="3">
    <source>
        <dbReference type="ARBA" id="ARBA00007090"/>
    </source>
</evidence>
<comment type="caution">
    <text evidence="22">The sequence shown here is derived from an EMBL/GenBank/DDBJ whole genome shotgun (WGS) entry which is preliminary data.</text>
</comment>
<evidence type="ECO:0000256" key="2">
    <source>
        <dbReference type="ARBA" id="ARBA00004752"/>
    </source>
</evidence>
<evidence type="ECO:0000256" key="6">
    <source>
        <dbReference type="ARBA" id="ARBA00022645"/>
    </source>
</evidence>
<dbReference type="PANTHER" id="PTHR32282">
    <property type="entry name" value="BINDING PROTEIN TRANSPEPTIDASE, PUTATIVE-RELATED"/>
    <property type="match status" value="1"/>
</dbReference>
<comment type="subcellular location">
    <subcellularLocation>
        <location evidence="1">Cell membrane</location>
    </subcellularLocation>
</comment>
<evidence type="ECO:0000313" key="23">
    <source>
        <dbReference type="Proteomes" id="UP001634747"/>
    </source>
</evidence>
<dbReference type="SUPFAM" id="SSF56601">
    <property type="entry name" value="beta-lactamase/transpeptidase-like"/>
    <property type="match status" value="1"/>
</dbReference>
<dbReference type="GO" id="GO:0016757">
    <property type="term" value="F:glycosyltransferase activity"/>
    <property type="evidence" value="ECO:0007669"/>
    <property type="project" value="UniProtKB-KW"/>
</dbReference>
<keyword evidence="10" id="KW-0378">Hydrolase</keyword>
<keyword evidence="13 19" id="KW-0472">Membrane</keyword>
<dbReference type="Pfam" id="PF00905">
    <property type="entry name" value="Transpeptidase"/>
    <property type="match status" value="1"/>
</dbReference>
<sequence>MAVKVRLGNSGRYDQGSMRGVRRGRPLWQRAMLFLGAVALVFAVIGGVIYAYYYHQYEQIVDERLAAGPLFVSTSQIYAAPREIRPGQHFTVEQIAQDLRKAGYNVNQRMGTYQLLAGSISIKPGPASFHSPDGATITDDGTSIAKITADNGVELRSYELEPQLITGLSEDKNRTKRRLITYSQIPKVLVQAVTAIEDRRFFEHGGVNFYRLAGCAVEDAVSGKKECGGSTLTMQLARGFFLSPKKDITRKLREIMITLQLESRFSKEQIFEMYANQINLGQRGSFAINGFGEAAQAYFGKDVTRLNVAEAAMLAGLIQRPNYFNPFRHPERMLERRNVVLKSMIETGALTEAQSEAAQAEPLHLVPQNIDANEAPYFVDLVHDQLNSRLGDTTQSGTLRIYTSLDPDLQRAASEAVDVGMRQVDEEVRRLHHGEANFPMPQVALVALNPHTGQVLALVGGRNYGQSQLNHATSKRPTGSIFKPFVYATAEMDTVRGQQIGSTVDDEGNQTGGGMFTAVTPLSDVPTTFTYDNGRSTYTPRNFKGAFHGTVTAIYALAHSLNNATVSLGQQVGFENVAALGRASGVVTAKGTPAVALGAYDATPLDMAGAYTVFANGGVHITPWMLKAVRNDKADIVADFTPEASQVMDPKAAYLTQSLLQGVMDFGYGVAVRQRGFKAPAAGKTGTSHDAWFAAYSSNLLCVVWVGNDDYTDIKLTGAVAAAPIWAEFMNRAARLPQYSDMQSFTAPDGITSVKLDKVTNLLADETCPNDYVAAFLEGTQPQSTCSRMGGNTNNLGDLLGSFDGAGGGTRAPDGAPSPNPPNSLPDGTPGEPQDRKHRNFFQKLFGGGGDDRRDRQSAPPDPQ</sequence>
<keyword evidence="7" id="KW-0645">Protease</keyword>